<dbReference type="PANTHER" id="PTHR13620">
    <property type="entry name" value="3-5 EXONUCLEASE"/>
    <property type="match status" value="1"/>
</dbReference>
<accession>A0ABP0UWG4</accession>
<keyword evidence="5" id="KW-0269">Exonuclease</keyword>
<sequence length="391" mass="42424">MGDEEKEENPVVIEMEWVDSIEWAAIELALASAQRRVVALPSSNALVGAGDRRDPQGAQSPKQTTTPESAHDVIASKQPLATTITPCRRGCELREPYGGGAGGWREVVAATSDDRQRETNNAAAAARECEGGFGHTKRQRRSLPAAWGQTNLSQLTVPWQTKNAGKVKSKLPLLQFKGRIVYSKSEAEVNMAAEEILETVRGKRQEATAAEVAMGFDTEWKASFQRGEGAGKVAVVQLCLEASRCDVMHIKHSGIPPSLLSILQDSTILKVGVGIHGDAAKLRQDYQIWTHGLVDLSILANAKLTSDPHAVKQWSLSSLAQELTCKQVEKVQSIRTGDWEADPLSQPQLLYAATDAFASWHLYQVLKSFPDPVIGSLPEGNSDVSKSKPVS</sequence>
<keyword evidence="7" id="KW-0539">Nucleus</keyword>
<organism evidence="12 13">
    <name type="scientific">Sphagnum troendelagicum</name>
    <dbReference type="NCBI Taxonomy" id="128251"/>
    <lineage>
        <taxon>Eukaryota</taxon>
        <taxon>Viridiplantae</taxon>
        <taxon>Streptophyta</taxon>
        <taxon>Embryophyta</taxon>
        <taxon>Bryophyta</taxon>
        <taxon>Sphagnophytina</taxon>
        <taxon>Sphagnopsida</taxon>
        <taxon>Sphagnales</taxon>
        <taxon>Sphagnaceae</taxon>
        <taxon>Sphagnum</taxon>
    </lineage>
</organism>
<dbReference type="SUPFAM" id="SSF53098">
    <property type="entry name" value="Ribonuclease H-like"/>
    <property type="match status" value="1"/>
</dbReference>
<dbReference type="Pfam" id="PF01612">
    <property type="entry name" value="DNA_pol_A_exo1"/>
    <property type="match status" value="1"/>
</dbReference>
<evidence type="ECO:0000256" key="1">
    <source>
        <dbReference type="ARBA" id="ARBA00004123"/>
    </source>
</evidence>
<evidence type="ECO:0000256" key="9">
    <source>
        <dbReference type="ARBA" id="ARBA00042761"/>
    </source>
</evidence>
<dbReference type="InterPro" id="IPR036397">
    <property type="entry name" value="RNaseH_sf"/>
</dbReference>
<dbReference type="InterPro" id="IPR051132">
    <property type="entry name" value="3-5_Exonuclease_domain"/>
</dbReference>
<evidence type="ECO:0000256" key="10">
    <source>
        <dbReference type="SAM" id="MobiDB-lite"/>
    </source>
</evidence>
<dbReference type="Proteomes" id="UP001497512">
    <property type="component" value="Chromosome 7"/>
</dbReference>
<evidence type="ECO:0000313" key="12">
    <source>
        <dbReference type="EMBL" id="CAK9231281.1"/>
    </source>
</evidence>
<protein>
    <recommendedName>
        <fullName evidence="8">3'-5' exonuclease</fullName>
    </recommendedName>
    <alternativeName>
        <fullName evidence="9">Werner Syndrome-like exonuclease</fullName>
    </alternativeName>
</protein>
<name>A0ABP0UWG4_9BRYO</name>
<evidence type="ECO:0000256" key="2">
    <source>
        <dbReference type="ARBA" id="ARBA00022722"/>
    </source>
</evidence>
<keyword evidence="13" id="KW-1185">Reference proteome</keyword>
<keyword evidence="4" id="KW-0378">Hydrolase</keyword>
<feature type="domain" description="3'-5' exonuclease" evidence="11">
    <location>
        <begin position="197"/>
        <end position="371"/>
    </location>
</feature>
<gene>
    <name evidence="12" type="ORF">CSSPTR1EN2_LOCUS20460</name>
</gene>
<evidence type="ECO:0000256" key="5">
    <source>
        <dbReference type="ARBA" id="ARBA00022839"/>
    </source>
</evidence>
<dbReference type="InterPro" id="IPR012337">
    <property type="entry name" value="RNaseH-like_sf"/>
</dbReference>
<evidence type="ECO:0000256" key="8">
    <source>
        <dbReference type="ARBA" id="ARBA00040531"/>
    </source>
</evidence>
<dbReference type="Gene3D" id="3.30.420.10">
    <property type="entry name" value="Ribonuclease H-like superfamily/Ribonuclease H"/>
    <property type="match status" value="1"/>
</dbReference>
<evidence type="ECO:0000313" key="13">
    <source>
        <dbReference type="Proteomes" id="UP001497512"/>
    </source>
</evidence>
<dbReference type="CDD" id="cd06141">
    <property type="entry name" value="WRN_exo"/>
    <property type="match status" value="1"/>
</dbReference>
<dbReference type="InterPro" id="IPR002562">
    <property type="entry name" value="3'-5'_exonuclease_dom"/>
</dbReference>
<keyword evidence="3" id="KW-0479">Metal-binding</keyword>
<evidence type="ECO:0000256" key="6">
    <source>
        <dbReference type="ARBA" id="ARBA00022842"/>
    </source>
</evidence>
<evidence type="ECO:0000256" key="7">
    <source>
        <dbReference type="ARBA" id="ARBA00023242"/>
    </source>
</evidence>
<reference evidence="12" key="1">
    <citation type="submission" date="2024-02" db="EMBL/GenBank/DDBJ databases">
        <authorList>
            <consortium name="ELIXIR-Norway"/>
            <consortium name="Elixir Norway"/>
        </authorList>
    </citation>
    <scope>NUCLEOTIDE SEQUENCE</scope>
</reference>
<evidence type="ECO:0000259" key="11">
    <source>
        <dbReference type="SMART" id="SM00474"/>
    </source>
</evidence>
<keyword evidence="6" id="KW-0460">Magnesium</keyword>
<dbReference type="EMBL" id="OZ019899">
    <property type="protein sequence ID" value="CAK9231281.1"/>
    <property type="molecule type" value="Genomic_DNA"/>
</dbReference>
<feature type="region of interest" description="Disordered" evidence="10">
    <location>
        <begin position="46"/>
        <end position="71"/>
    </location>
</feature>
<proteinExistence type="predicted"/>
<evidence type="ECO:0000256" key="4">
    <source>
        <dbReference type="ARBA" id="ARBA00022801"/>
    </source>
</evidence>
<dbReference type="PANTHER" id="PTHR13620:SF109">
    <property type="entry name" value="3'-5' EXONUCLEASE"/>
    <property type="match status" value="1"/>
</dbReference>
<comment type="subcellular location">
    <subcellularLocation>
        <location evidence="1">Nucleus</location>
    </subcellularLocation>
</comment>
<evidence type="ECO:0000256" key="3">
    <source>
        <dbReference type="ARBA" id="ARBA00022723"/>
    </source>
</evidence>
<keyword evidence="2" id="KW-0540">Nuclease</keyword>
<feature type="compositionally biased region" description="Polar residues" evidence="10">
    <location>
        <begin position="57"/>
        <end position="68"/>
    </location>
</feature>
<dbReference type="SMART" id="SM00474">
    <property type="entry name" value="35EXOc"/>
    <property type="match status" value="1"/>
</dbReference>